<feature type="domain" description="HTH cro/C1-type" evidence="1">
    <location>
        <begin position="19"/>
        <end position="73"/>
    </location>
</feature>
<evidence type="ECO:0000313" key="2">
    <source>
        <dbReference type="EMBL" id="GAA0617691.1"/>
    </source>
</evidence>
<dbReference type="PROSITE" id="PS50943">
    <property type="entry name" value="HTH_CROC1"/>
    <property type="match status" value="1"/>
</dbReference>
<dbReference type="SUPFAM" id="SSF47413">
    <property type="entry name" value="lambda repressor-like DNA-binding domains"/>
    <property type="match status" value="1"/>
</dbReference>
<dbReference type="EMBL" id="BAAACA010000038">
    <property type="protein sequence ID" value="GAA0617691.1"/>
    <property type="molecule type" value="Genomic_DNA"/>
</dbReference>
<dbReference type="Proteomes" id="UP001500668">
    <property type="component" value="Unassembled WGS sequence"/>
</dbReference>
<dbReference type="CDD" id="cd00093">
    <property type="entry name" value="HTH_XRE"/>
    <property type="match status" value="1"/>
</dbReference>
<dbReference type="InterPro" id="IPR001387">
    <property type="entry name" value="Cro/C1-type_HTH"/>
</dbReference>
<accession>A0ABP3RYU3</accession>
<name>A0ABP3RYU3_9ACTN</name>
<dbReference type="Pfam" id="PF13560">
    <property type="entry name" value="HTH_31"/>
    <property type="match status" value="1"/>
</dbReference>
<evidence type="ECO:0000259" key="1">
    <source>
        <dbReference type="PROSITE" id="PS50943"/>
    </source>
</evidence>
<proteinExistence type="predicted"/>
<organism evidence="2 3">
    <name type="scientific">Streptomyces crystallinus</name>
    <dbReference type="NCBI Taxonomy" id="68191"/>
    <lineage>
        <taxon>Bacteria</taxon>
        <taxon>Bacillati</taxon>
        <taxon>Actinomycetota</taxon>
        <taxon>Actinomycetes</taxon>
        <taxon>Kitasatosporales</taxon>
        <taxon>Streptomycetaceae</taxon>
        <taxon>Streptomyces</taxon>
    </lineage>
</organism>
<protein>
    <submittedName>
        <fullName evidence="2">Helix-turn-helix transcriptional regulator</fullName>
    </submittedName>
</protein>
<gene>
    <name evidence="2" type="ORF">GCM10010394_54900</name>
</gene>
<reference evidence="3" key="1">
    <citation type="journal article" date="2019" name="Int. J. Syst. Evol. Microbiol.">
        <title>The Global Catalogue of Microorganisms (GCM) 10K type strain sequencing project: providing services to taxonomists for standard genome sequencing and annotation.</title>
        <authorList>
            <consortium name="The Broad Institute Genomics Platform"/>
            <consortium name="The Broad Institute Genome Sequencing Center for Infectious Disease"/>
            <person name="Wu L."/>
            <person name="Ma J."/>
        </authorList>
    </citation>
    <scope>NUCLEOTIDE SEQUENCE [LARGE SCALE GENOMIC DNA]</scope>
    <source>
        <strain evidence="3">JCM 5067</strain>
    </source>
</reference>
<dbReference type="Pfam" id="PF19054">
    <property type="entry name" value="DUF5753"/>
    <property type="match status" value="1"/>
</dbReference>
<dbReference type="InterPro" id="IPR010982">
    <property type="entry name" value="Lambda_DNA-bd_dom_sf"/>
</dbReference>
<keyword evidence="3" id="KW-1185">Reference proteome</keyword>
<dbReference type="InterPro" id="IPR043917">
    <property type="entry name" value="DUF5753"/>
</dbReference>
<comment type="caution">
    <text evidence="2">The sequence shown here is derived from an EMBL/GenBank/DDBJ whole genome shotgun (WGS) entry which is preliminary data.</text>
</comment>
<dbReference type="SMART" id="SM00530">
    <property type="entry name" value="HTH_XRE"/>
    <property type="match status" value="1"/>
</dbReference>
<dbReference type="Gene3D" id="1.10.260.40">
    <property type="entry name" value="lambda repressor-like DNA-binding domains"/>
    <property type="match status" value="1"/>
</dbReference>
<sequence length="281" mass="30978">MSRERSGSTVAHRVLANRLKTLREGAGLSRSQAADALGAHQATVRRIESATTSLDEGQVQTLLRAYGTAPAEIDEFLKDLATANLPGWWHPWRAVMEPWQQALMGVESAAGLIRIWEPAVVPTLLRTPAYARAVDDIRRSHLPRQDREARTELTRERQRRLRQAHTRIWALMSAAALLTPVGGPRVMAEQRRALAAAVRRGDVTLQIHPLDGPLHVLAGQPALMLYRVDVPEIPDHVVRDGGLPGTAEISNEAATVTSYHMLFDHACLVAPHPDTSMELLT</sequence>
<dbReference type="RefSeq" id="WP_344077845.1">
    <property type="nucleotide sequence ID" value="NZ_BAAACA010000038.1"/>
</dbReference>
<evidence type="ECO:0000313" key="3">
    <source>
        <dbReference type="Proteomes" id="UP001500668"/>
    </source>
</evidence>